<feature type="region of interest" description="Disordered" evidence="1">
    <location>
        <begin position="644"/>
        <end position="678"/>
    </location>
</feature>
<organism evidence="4 5">
    <name type="scientific">Candidatus Segetimicrobium genomatis</name>
    <dbReference type="NCBI Taxonomy" id="2569760"/>
    <lineage>
        <taxon>Bacteria</taxon>
        <taxon>Bacillati</taxon>
        <taxon>Candidatus Sysuimicrobiota</taxon>
        <taxon>Candidatus Sysuimicrobiia</taxon>
        <taxon>Candidatus Sysuimicrobiales</taxon>
        <taxon>Candidatus Segetimicrobiaceae</taxon>
        <taxon>Candidatus Segetimicrobium</taxon>
    </lineage>
</organism>
<dbReference type="Proteomes" id="UP000318834">
    <property type="component" value="Unassembled WGS sequence"/>
</dbReference>
<feature type="transmembrane region" description="Helical" evidence="2">
    <location>
        <begin position="27"/>
        <end position="53"/>
    </location>
</feature>
<evidence type="ECO:0000256" key="2">
    <source>
        <dbReference type="SAM" id="Phobius"/>
    </source>
</evidence>
<proteinExistence type="predicted"/>
<dbReference type="AlphaFoldDB" id="A0A537IFZ6"/>
<keyword evidence="2" id="KW-1133">Transmembrane helix</keyword>
<keyword evidence="2" id="KW-0472">Membrane</keyword>
<evidence type="ECO:0000256" key="1">
    <source>
        <dbReference type="SAM" id="MobiDB-lite"/>
    </source>
</evidence>
<evidence type="ECO:0000313" key="5">
    <source>
        <dbReference type="Proteomes" id="UP000318834"/>
    </source>
</evidence>
<evidence type="ECO:0000259" key="3">
    <source>
        <dbReference type="Pfam" id="PF01345"/>
    </source>
</evidence>
<feature type="domain" description="DUF11" evidence="3">
    <location>
        <begin position="219"/>
        <end position="290"/>
    </location>
</feature>
<evidence type="ECO:0000313" key="4">
    <source>
        <dbReference type="EMBL" id="TMI70155.1"/>
    </source>
</evidence>
<gene>
    <name evidence="4" type="ORF">E6H05_14115</name>
</gene>
<name>A0A537IFZ6_9BACT</name>
<reference evidence="4 5" key="1">
    <citation type="journal article" date="2019" name="Nat. Microbiol.">
        <title>Mediterranean grassland soil C-N compound turnover is dependent on rainfall and depth, and is mediated by genomically divergent microorganisms.</title>
        <authorList>
            <person name="Diamond S."/>
            <person name="Andeer P.F."/>
            <person name="Li Z."/>
            <person name="Crits-Christoph A."/>
            <person name="Burstein D."/>
            <person name="Anantharaman K."/>
            <person name="Lane K.R."/>
            <person name="Thomas B.C."/>
            <person name="Pan C."/>
            <person name="Northen T.R."/>
            <person name="Banfield J.F."/>
        </authorList>
    </citation>
    <scope>NUCLEOTIDE SEQUENCE [LARGE SCALE GENOMIC DNA]</scope>
    <source>
        <strain evidence="4">NP_8</strain>
    </source>
</reference>
<accession>A0A537IFZ6</accession>
<protein>
    <submittedName>
        <fullName evidence="4">DUF11 domain-containing protein</fullName>
    </submittedName>
</protein>
<dbReference type="NCBIfam" id="NF041539">
    <property type="entry name" value="choice_anch_R"/>
    <property type="match status" value="1"/>
</dbReference>
<sequence>MRRTRHAARILPVPGGERLGMSAHARLLIGSALFIVVLTSVALTASASLYHFYDGVSDPPPTFPSTGKAVAISSAQWAAQSFRASASYILTRVSLWAQYSSNASEASTVEVRTDAGGLPNLAAPPLGSDTQLGSAAYRWVNFTPSLPIQLVAGQMYWVVMRNASSVSSIGWNWWNTRADTYLAPGQGFSSANEGGTWSAGGIGDFTLRTFGYEETTVSLSIAPDTTQVARGSSARFTIWFNNTGTENAQQVWINITLPSGFAFDSDNASSIGGLRTPGTTDWTFWNVAGGSHFYRATASISGGVVVGAFLVVGVSLDYTDFLGLPRPGSTASVSIIVTAGAPPGPAGLDASAWLAVAGVLAATAVAFVIWRGGRIEEIFLVHWSGVLVVHLSKTIKSATDRDILAAMLTTIQQFARDAFVEWQGHDIRRIDLGNEKVFLRRGSYTYLAVVVRGRKPGSLASRMARSVLEFEGIFEQKLEEWDGALETLVGAEEMLSEAMLQGGFVRFSRWVIRRLRPRGDRQPASLASILQDRRRARLSKQAGLRKLAVRLKQRPELAEMDENYQSMVTTALEEVSEGRFTVCGFANIYLATAHLDPSSPKNDAWWGTVLQLTRDVLHLWKWDAESQAWVSERYEAFQSPRSGADARALGASNAPHPRETVLPSRVRTLDTLPLSKDG</sequence>
<dbReference type="InterPro" id="IPR001434">
    <property type="entry name" value="OmcB-like_DUF11"/>
</dbReference>
<comment type="caution">
    <text evidence="4">The sequence shown here is derived from an EMBL/GenBank/DDBJ whole genome shotgun (WGS) entry which is preliminary data.</text>
</comment>
<keyword evidence="2" id="KW-0812">Transmembrane</keyword>
<dbReference type="EMBL" id="VBAP01000164">
    <property type="protein sequence ID" value="TMI70155.1"/>
    <property type="molecule type" value="Genomic_DNA"/>
</dbReference>
<dbReference type="Pfam" id="PF01345">
    <property type="entry name" value="DUF11"/>
    <property type="match status" value="1"/>
</dbReference>